<gene>
    <name evidence="2" type="ORF">RRG08_037342</name>
</gene>
<accession>A0AAE1DYK0</accession>
<reference evidence="2" key="1">
    <citation type="journal article" date="2023" name="G3 (Bethesda)">
        <title>A reference genome for the long-term kleptoplast-retaining sea slug Elysia crispata morphotype clarki.</title>
        <authorList>
            <person name="Eastman K.E."/>
            <person name="Pendleton A.L."/>
            <person name="Shaikh M.A."/>
            <person name="Suttiyut T."/>
            <person name="Ogas R."/>
            <person name="Tomko P."/>
            <person name="Gavelis G."/>
            <person name="Widhalm J.R."/>
            <person name="Wisecaver J.H."/>
        </authorList>
    </citation>
    <scope>NUCLEOTIDE SEQUENCE</scope>
    <source>
        <strain evidence="2">ECLA1</strain>
    </source>
</reference>
<dbReference type="EMBL" id="JAWDGP010001912">
    <property type="protein sequence ID" value="KAK3787065.1"/>
    <property type="molecule type" value="Genomic_DNA"/>
</dbReference>
<evidence type="ECO:0000313" key="2">
    <source>
        <dbReference type="EMBL" id="KAK3787065.1"/>
    </source>
</evidence>
<evidence type="ECO:0000256" key="1">
    <source>
        <dbReference type="SAM" id="MobiDB-lite"/>
    </source>
</evidence>
<dbReference type="Proteomes" id="UP001283361">
    <property type="component" value="Unassembled WGS sequence"/>
</dbReference>
<name>A0AAE1DYK0_9GAST</name>
<sequence>MPPACTCPPVRSPSSRGGGGKAAANGQRDKRENRESGEGLDEKMENEGRKERKGLVCTDEEEVRRNVSCEVRAMPAVAEYVGLTLSCCLPSAATIKLLCLVRR</sequence>
<feature type="compositionally biased region" description="Basic and acidic residues" evidence="1">
    <location>
        <begin position="27"/>
        <end position="53"/>
    </location>
</feature>
<evidence type="ECO:0000313" key="3">
    <source>
        <dbReference type="Proteomes" id="UP001283361"/>
    </source>
</evidence>
<comment type="caution">
    <text evidence="2">The sequence shown here is derived from an EMBL/GenBank/DDBJ whole genome shotgun (WGS) entry which is preliminary data.</text>
</comment>
<feature type="region of interest" description="Disordered" evidence="1">
    <location>
        <begin position="1"/>
        <end position="53"/>
    </location>
</feature>
<protein>
    <submittedName>
        <fullName evidence="2">Uncharacterized protein</fullName>
    </submittedName>
</protein>
<keyword evidence="3" id="KW-1185">Reference proteome</keyword>
<proteinExistence type="predicted"/>
<organism evidence="2 3">
    <name type="scientific">Elysia crispata</name>
    <name type="common">lettuce slug</name>
    <dbReference type="NCBI Taxonomy" id="231223"/>
    <lineage>
        <taxon>Eukaryota</taxon>
        <taxon>Metazoa</taxon>
        <taxon>Spiralia</taxon>
        <taxon>Lophotrochozoa</taxon>
        <taxon>Mollusca</taxon>
        <taxon>Gastropoda</taxon>
        <taxon>Heterobranchia</taxon>
        <taxon>Euthyneura</taxon>
        <taxon>Panpulmonata</taxon>
        <taxon>Sacoglossa</taxon>
        <taxon>Placobranchoidea</taxon>
        <taxon>Plakobranchidae</taxon>
        <taxon>Elysia</taxon>
    </lineage>
</organism>
<dbReference type="AlphaFoldDB" id="A0AAE1DYK0"/>